<sequence>MGSLAAVFGLSLLDSLNPSALLVTVFLLVRGGGAVRVGTYVAAIFSTYLLLGVLLMSGMTTLAALTDHPVVDRVGHALMAVGGLAMLGYALFAPSEPARPARRRLPAANLALPAVFALGVTITLVEFVTALPYLGALGILTAGGFAVAVWLPVLIGYNLVFVLPPVLLLVLWRVAGHRVRPRFEGYLDKQRDRGRTLLLWGLGLVGFFLARQGIFYYLVLFGVVRP</sequence>
<keyword evidence="1" id="KW-0812">Transmembrane</keyword>
<feature type="transmembrane region" description="Helical" evidence="1">
    <location>
        <begin position="107"/>
        <end position="125"/>
    </location>
</feature>
<reference evidence="2" key="1">
    <citation type="submission" date="2022-06" db="EMBL/GenBank/DDBJ databases">
        <title>Genomic Encyclopedia of Archaeal and Bacterial Type Strains, Phase II (KMG-II): from individual species to whole genera.</title>
        <authorList>
            <person name="Goeker M."/>
        </authorList>
    </citation>
    <scope>NUCLEOTIDE SEQUENCE</scope>
    <source>
        <strain evidence="2">DSM 43935</strain>
    </source>
</reference>
<dbReference type="EMBL" id="JAMTCK010000006">
    <property type="protein sequence ID" value="MCP2166303.1"/>
    <property type="molecule type" value="Genomic_DNA"/>
</dbReference>
<feature type="transmembrane region" description="Helical" evidence="1">
    <location>
        <begin position="157"/>
        <end position="176"/>
    </location>
</feature>
<evidence type="ECO:0000313" key="3">
    <source>
        <dbReference type="Proteomes" id="UP001206128"/>
    </source>
</evidence>
<dbReference type="Pfam" id="PF11139">
    <property type="entry name" value="SfLAP"/>
    <property type="match status" value="1"/>
</dbReference>
<accession>A0AAE3GHN2</accession>
<dbReference type="AlphaFoldDB" id="A0AAE3GHN2"/>
<keyword evidence="1" id="KW-0472">Membrane</keyword>
<feature type="transmembrane region" description="Helical" evidence="1">
    <location>
        <begin position="77"/>
        <end position="95"/>
    </location>
</feature>
<keyword evidence="3" id="KW-1185">Reference proteome</keyword>
<evidence type="ECO:0000313" key="2">
    <source>
        <dbReference type="EMBL" id="MCP2166303.1"/>
    </source>
</evidence>
<dbReference type="RefSeq" id="WP_253771976.1">
    <property type="nucleotide sequence ID" value="NZ_JAMTCK010000006.1"/>
</dbReference>
<feature type="transmembrane region" description="Helical" evidence="1">
    <location>
        <begin position="197"/>
        <end position="219"/>
    </location>
</feature>
<gene>
    <name evidence="2" type="ORF">LX83_003162</name>
</gene>
<organism evidence="2 3">
    <name type="scientific">Goodfellowiella coeruleoviolacea</name>
    <dbReference type="NCBI Taxonomy" id="334858"/>
    <lineage>
        <taxon>Bacteria</taxon>
        <taxon>Bacillati</taxon>
        <taxon>Actinomycetota</taxon>
        <taxon>Actinomycetes</taxon>
        <taxon>Pseudonocardiales</taxon>
        <taxon>Pseudonocardiaceae</taxon>
        <taxon>Goodfellowiella</taxon>
    </lineage>
</organism>
<dbReference type="InterPro" id="IPR021315">
    <property type="entry name" value="Gap/Sap"/>
</dbReference>
<protein>
    <submittedName>
        <fullName evidence="2">Sap, sulfolipid-1-addressing protein</fullName>
    </submittedName>
</protein>
<evidence type="ECO:0000256" key="1">
    <source>
        <dbReference type="SAM" id="Phobius"/>
    </source>
</evidence>
<proteinExistence type="predicted"/>
<keyword evidence="1" id="KW-1133">Transmembrane helix</keyword>
<name>A0AAE3GHN2_9PSEU</name>
<comment type="caution">
    <text evidence="2">The sequence shown here is derived from an EMBL/GenBank/DDBJ whole genome shotgun (WGS) entry which is preliminary data.</text>
</comment>
<dbReference type="Proteomes" id="UP001206128">
    <property type="component" value="Unassembled WGS sequence"/>
</dbReference>
<feature type="transmembrane region" description="Helical" evidence="1">
    <location>
        <begin position="38"/>
        <end position="65"/>
    </location>
</feature>